<gene>
    <name evidence="3" type="ORF">KEG57_12675</name>
</gene>
<organism evidence="3 4">
    <name type="scientific">Polyangium jinanense</name>
    <dbReference type="NCBI Taxonomy" id="2829994"/>
    <lineage>
        <taxon>Bacteria</taxon>
        <taxon>Pseudomonadati</taxon>
        <taxon>Myxococcota</taxon>
        <taxon>Polyangia</taxon>
        <taxon>Polyangiales</taxon>
        <taxon>Polyangiaceae</taxon>
        <taxon>Polyangium</taxon>
    </lineage>
</organism>
<dbReference type="Pfam" id="PF14321">
    <property type="entry name" value="DUF4382"/>
    <property type="match status" value="1"/>
</dbReference>
<evidence type="ECO:0000313" key="3">
    <source>
        <dbReference type="EMBL" id="MDC3981359.1"/>
    </source>
</evidence>
<dbReference type="AlphaFoldDB" id="A0A9X3X081"/>
<dbReference type="InterPro" id="IPR025491">
    <property type="entry name" value="DUF4382"/>
</dbReference>
<accession>A0A9X3X081</accession>
<dbReference type="EMBL" id="JAGTJJ010000004">
    <property type="protein sequence ID" value="MDC3981359.1"/>
    <property type="molecule type" value="Genomic_DNA"/>
</dbReference>
<name>A0A9X3X081_9BACT</name>
<comment type="caution">
    <text evidence="3">The sequence shown here is derived from an EMBL/GenBank/DDBJ whole genome shotgun (WGS) entry which is preliminary data.</text>
</comment>
<keyword evidence="4" id="KW-1185">Reference proteome</keyword>
<feature type="signal peptide" evidence="1">
    <location>
        <begin position="1"/>
        <end position="18"/>
    </location>
</feature>
<feature type="chain" id="PRO_5040897493" evidence="1">
    <location>
        <begin position="19"/>
        <end position="198"/>
    </location>
</feature>
<keyword evidence="1" id="KW-0732">Signal</keyword>
<proteinExistence type="predicted"/>
<dbReference type="Proteomes" id="UP001151081">
    <property type="component" value="Unassembled WGS sequence"/>
</dbReference>
<dbReference type="RefSeq" id="WP_272419841.1">
    <property type="nucleotide sequence ID" value="NZ_JAGTJJ010000004.1"/>
</dbReference>
<evidence type="ECO:0000259" key="2">
    <source>
        <dbReference type="Pfam" id="PF14321"/>
    </source>
</evidence>
<evidence type="ECO:0000313" key="4">
    <source>
        <dbReference type="Proteomes" id="UP001151081"/>
    </source>
</evidence>
<dbReference type="PROSITE" id="PS51257">
    <property type="entry name" value="PROKAR_LIPOPROTEIN"/>
    <property type="match status" value="1"/>
</dbReference>
<feature type="domain" description="DUF4382" evidence="2">
    <location>
        <begin position="24"/>
        <end position="184"/>
    </location>
</feature>
<evidence type="ECO:0000256" key="1">
    <source>
        <dbReference type="SAM" id="SignalP"/>
    </source>
</evidence>
<sequence length="198" mass="20550">MVSFRSLGLLAVTSVALAACGGGSTVAIELTDAPVTLNSIEKIEVSFGKVDVQSGHSCHGGGAHDARAGREREGKWTTVNENAGTFDLLSLRDGVTAPLGEVEVGGDVRGIRLEIDAAGKNQVILKDGTTCALDTSGVTEATLKIAESAEPIEVARGGRTTIVVDFIAEESIEEVSACNFRLTPVLALKSVTHEDDDS</sequence>
<protein>
    <submittedName>
        <fullName evidence="3">DUF4382 domain-containing protein</fullName>
    </submittedName>
</protein>
<reference evidence="3 4" key="1">
    <citation type="submission" date="2021-04" db="EMBL/GenBank/DDBJ databases">
        <title>Genome analysis of Polyangium sp.</title>
        <authorList>
            <person name="Li Y."/>
            <person name="Wang J."/>
        </authorList>
    </citation>
    <scope>NUCLEOTIDE SEQUENCE [LARGE SCALE GENOMIC DNA]</scope>
    <source>
        <strain evidence="3 4">SDU14</strain>
    </source>
</reference>